<feature type="compositionally biased region" description="Low complexity" evidence="1">
    <location>
        <begin position="308"/>
        <end position="323"/>
    </location>
</feature>
<proteinExistence type="predicted"/>
<dbReference type="STRING" id="573413.Spirs_1725"/>
<organism evidence="3 4">
    <name type="scientific">Sediminispirochaeta smaragdinae (strain DSM 11293 / JCM 15392 / SEBR 4228)</name>
    <name type="common">Spirochaeta smaragdinae</name>
    <dbReference type="NCBI Taxonomy" id="573413"/>
    <lineage>
        <taxon>Bacteria</taxon>
        <taxon>Pseudomonadati</taxon>
        <taxon>Spirochaetota</taxon>
        <taxon>Spirochaetia</taxon>
        <taxon>Spirochaetales</taxon>
        <taxon>Spirochaetaceae</taxon>
        <taxon>Sediminispirochaeta</taxon>
    </lineage>
</organism>
<evidence type="ECO:0000256" key="1">
    <source>
        <dbReference type="SAM" id="MobiDB-lite"/>
    </source>
</evidence>
<feature type="region of interest" description="Disordered" evidence="1">
    <location>
        <begin position="235"/>
        <end position="353"/>
    </location>
</feature>
<dbReference type="EMBL" id="CP002116">
    <property type="protein sequence ID" value="ADK80852.1"/>
    <property type="molecule type" value="Genomic_DNA"/>
</dbReference>
<keyword evidence="2" id="KW-0732">Signal</keyword>
<dbReference type="HOGENOM" id="CLU_483897_0_0_12"/>
<dbReference type="Proteomes" id="UP000002318">
    <property type="component" value="Chromosome"/>
</dbReference>
<accession>E1R687</accession>
<reference evidence="3 4" key="1">
    <citation type="journal article" date="2010" name="Stand. Genomic Sci.">
        <title>Complete genome sequence of Spirochaeta smaragdinae type strain (SEBR 4228).</title>
        <authorList>
            <person name="Mavromatis K."/>
            <person name="Yasawong M."/>
            <person name="Chertkov O."/>
            <person name="Lapidus A."/>
            <person name="Lucas S."/>
            <person name="Nolan M."/>
            <person name="Del Rio T.G."/>
            <person name="Tice H."/>
            <person name="Cheng J.F."/>
            <person name="Pitluck S."/>
            <person name="Liolios K."/>
            <person name="Ivanova N."/>
            <person name="Tapia R."/>
            <person name="Han C."/>
            <person name="Bruce D."/>
            <person name="Goodwin L."/>
            <person name="Pati A."/>
            <person name="Chen A."/>
            <person name="Palaniappan K."/>
            <person name="Land M."/>
            <person name="Hauser L."/>
            <person name="Chang Y.J."/>
            <person name="Jeffries C.D."/>
            <person name="Detter J.C."/>
            <person name="Rohde M."/>
            <person name="Brambilla E."/>
            <person name="Spring S."/>
            <person name="Goker M."/>
            <person name="Sikorski J."/>
            <person name="Woyke T."/>
            <person name="Bristow J."/>
            <person name="Eisen J.A."/>
            <person name="Markowitz V."/>
            <person name="Hugenholtz P."/>
            <person name="Klenk H.P."/>
            <person name="Kyrpides N.C."/>
        </authorList>
    </citation>
    <scope>NUCLEOTIDE SEQUENCE [LARGE SCALE GENOMIC DNA]</scope>
    <source>
        <strain evidence="4">DSM 11293 / JCM 15392 / SEBR 4228</strain>
    </source>
</reference>
<dbReference type="OrthoDB" id="350069at2"/>
<evidence type="ECO:0000256" key="2">
    <source>
        <dbReference type="SAM" id="SignalP"/>
    </source>
</evidence>
<keyword evidence="4" id="KW-1185">Reference proteome</keyword>
<name>E1R687_SEDSS</name>
<evidence type="ECO:0000313" key="4">
    <source>
        <dbReference type="Proteomes" id="UP000002318"/>
    </source>
</evidence>
<sequence>MKGFPHLTMRFVGLVVALSAALLLPLSAQEVATGELFTVKAGSVEFLNYEGPHQKIESAGQIRGIGAAMAEGRSSSYLGKYRIISIVPSSPDVLGADIVEILDGALVDHIDNVRRILSGFVAAKYGYDQEKADTIALFTTYYNAVHRGDLEYVRSRYTEAVLSRLDEKKMGISTSYKEWPGNTQMLIPLSLDGTGSARISADTVGGDEVVQELRSDESKQGLDDRKSMVELREDQLEEDKAATAEERNQLEEDTVDLQQKQEAAEAQQEEIDRRQDEVASALEGAEPGSTKEAELKGQQEELAKQEEQVQAAKQELEEQQQALDKQEEQVAAKEKEQASREEAIGQERDRIAGDEQKTIAEEEAAARQRAAGATAPGFTFMHVREENGIILSSMVIYDSESGKERGRSAVNAIRGRKVYPVSGAYLAVVGMDAPPKAVKLMLLNSDDLSVSSESEQHLYGESWVLLDNQRAYVVASFDGIWKIAAFDSGNLSLLAQSDVEVDPNTVIQKTGKNIIVESRDGSLLKLDPEGLSVVQ</sequence>
<feature type="compositionally biased region" description="Basic and acidic residues" evidence="1">
    <location>
        <begin position="289"/>
        <end position="307"/>
    </location>
</feature>
<dbReference type="KEGG" id="ssm:Spirs_1725"/>
<protein>
    <submittedName>
        <fullName evidence="3">P83100 family protein</fullName>
    </submittedName>
</protein>
<dbReference type="Pfam" id="PF05262">
    <property type="entry name" value="Borrelia_P83"/>
    <property type="match status" value="1"/>
</dbReference>
<feature type="chain" id="PRO_5003150620" evidence="2">
    <location>
        <begin position="29"/>
        <end position="535"/>
    </location>
</feature>
<evidence type="ECO:0000313" key="3">
    <source>
        <dbReference type="EMBL" id="ADK80852.1"/>
    </source>
</evidence>
<feature type="compositionally biased region" description="Basic and acidic residues" evidence="1">
    <location>
        <begin position="235"/>
        <end position="250"/>
    </location>
</feature>
<dbReference type="AlphaFoldDB" id="E1R687"/>
<feature type="signal peptide" evidence="2">
    <location>
        <begin position="1"/>
        <end position="28"/>
    </location>
</feature>
<dbReference type="eggNOG" id="COG4372">
    <property type="taxonomic scope" value="Bacteria"/>
</dbReference>
<feature type="compositionally biased region" description="Basic and acidic residues" evidence="1">
    <location>
        <begin position="324"/>
        <end position="353"/>
    </location>
</feature>
<gene>
    <name evidence="3" type="ordered locus">Spirs_1725</name>
</gene>
<dbReference type="InterPro" id="IPR007926">
    <property type="entry name" value="Borrelia_P83"/>
</dbReference>